<dbReference type="RefSeq" id="WP_322776243.1">
    <property type="nucleotide sequence ID" value="NZ_JARJFB010000012.1"/>
</dbReference>
<dbReference type="InterPro" id="IPR029058">
    <property type="entry name" value="AB_hydrolase_fold"/>
</dbReference>
<proteinExistence type="predicted"/>
<comment type="caution">
    <text evidence="2">The sequence shown here is derived from an EMBL/GenBank/DDBJ whole genome shotgun (WGS) entry which is preliminary data.</text>
</comment>
<dbReference type="EMBL" id="JARJFB010000012">
    <property type="protein sequence ID" value="MEA0970341.1"/>
    <property type="molecule type" value="Genomic_DNA"/>
</dbReference>
<dbReference type="InterPro" id="IPR022742">
    <property type="entry name" value="Hydrolase_4"/>
</dbReference>
<dbReference type="SUPFAM" id="SSF53474">
    <property type="entry name" value="alpha/beta-Hydrolases"/>
    <property type="match status" value="1"/>
</dbReference>
<feature type="domain" description="Serine aminopeptidase S33" evidence="1">
    <location>
        <begin position="30"/>
        <end position="141"/>
    </location>
</feature>
<evidence type="ECO:0000313" key="2">
    <source>
        <dbReference type="EMBL" id="MEA0970341.1"/>
    </source>
</evidence>
<keyword evidence="2" id="KW-0378">Hydrolase</keyword>
<dbReference type="GO" id="GO:0016787">
    <property type="term" value="F:hydrolase activity"/>
    <property type="evidence" value="ECO:0007669"/>
    <property type="project" value="UniProtKB-KW"/>
</dbReference>
<dbReference type="PANTHER" id="PTHR12277">
    <property type="entry name" value="ALPHA/BETA HYDROLASE DOMAIN-CONTAINING PROTEIN"/>
    <property type="match status" value="1"/>
</dbReference>
<accession>A0ABU5NB13</accession>
<gene>
    <name evidence="2" type="ORF">Megvenef_00300</name>
</gene>
<reference evidence="2 3" key="1">
    <citation type="submission" date="2023-03" db="EMBL/GenBank/DDBJ databases">
        <title>Host association and intracellularity evolved multiple times independently in the Rickettsiales.</title>
        <authorList>
            <person name="Castelli M."/>
            <person name="Nardi T."/>
            <person name="Gammuto L."/>
            <person name="Bellinzona G."/>
            <person name="Sabaneyeva E."/>
            <person name="Potekhin A."/>
            <person name="Serra V."/>
            <person name="Petroni G."/>
            <person name="Sassera D."/>
        </authorList>
    </citation>
    <scope>NUCLEOTIDE SEQUENCE [LARGE SCALE GENOMIC DNA]</scope>
    <source>
        <strain evidence="2 3">Sr 2-6</strain>
    </source>
</reference>
<organism evidence="2 3">
    <name type="scientific">Candidatus Megaera venefica</name>
    <dbReference type="NCBI Taxonomy" id="2055910"/>
    <lineage>
        <taxon>Bacteria</taxon>
        <taxon>Pseudomonadati</taxon>
        <taxon>Pseudomonadota</taxon>
        <taxon>Alphaproteobacteria</taxon>
        <taxon>Rickettsiales</taxon>
        <taxon>Rickettsiaceae</taxon>
        <taxon>Candidatus Megaera</taxon>
    </lineage>
</organism>
<protein>
    <submittedName>
        <fullName evidence="2">Alpha/beta hydrolase family protein</fullName>
    </submittedName>
</protein>
<sequence length="261" mass="28405">MTLSSIVSNKLTFEGSLGSTLVARLDSPERPDAYVLFAHYFTGNKDITALSRIARALNQANIALFRFDYTGLGASEGDFANSNFSSNVKDIIAAANFMRENYQAPQILVGHSLGGTAAIAAASEIPEVRAVATIGSPCDTAHVQHNFVNHIDEINEKGEAEVILGGKKFNIKKQFLDDISNQDMPGKIKNLKKALLVMHSPVDETVSIENAQRIYELAKHPKSFISLDKADHLLMKSPADSKYVAAVLAAWASRYLSHSPM</sequence>
<dbReference type="Gene3D" id="3.40.50.1820">
    <property type="entry name" value="alpha/beta hydrolase"/>
    <property type="match status" value="1"/>
</dbReference>
<evidence type="ECO:0000259" key="1">
    <source>
        <dbReference type="Pfam" id="PF12146"/>
    </source>
</evidence>
<evidence type="ECO:0000313" key="3">
    <source>
        <dbReference type="Proteomes" id="UP001291687"/>
    </source>
</evidence>
<dbReference type="Pfam" id="PF12146">
    <property type="entry name" value="Hydrolase_4"/>
    <property type="match status" value="1"/>
</dbReference>
<name>A0ABU5NB13_9RICK</name>
<keyword evidence="3" id="KW-1185">Reference proteome</keyword>
<dbReference type="Proteomes" id="UP001291687">
    <property type="component" value="Unassembled WGS sequence"/>
</dbReference>